<evidence type="ECO:0000256" key="2">
    <source>
        <dbReference type="ARBA" id="ARBA00004429"/>
    </source>
</evidence>
<dbReference type="PROSITE" id="PS50113">
    <property type="entry name" value="PAC"/>
    <property type="match status" value="3"/>
</dbReference>
<evidence type="ECO:0000256" key="9">
    <source>
        <dbReference type="ARBA" id="ARBA00022777"/>
    </source>
</evidence>
<dbReference type="Gene3D" id="1.10.287.130">
    <property type="match status" value="1"/>
</dbReference>
<dbReference type="SUPFAM" id="SSF47384">
    <property type="entry name" value="Homodimeric domain of signal transducing histidine kinase"/>
    <property type="match status" value="1"/>
</dbReference>
<keyword evidence="10" id="KW-0067">ATP-binding</keyword>
<feature type="domain" description="CHASE" evidence="22">
    <location>
        <begin position="80"/>
        <end position="246"/>
    </location>
</feature>
<evidence type="ECO:0000259" key="21">
    <source>
        <dbReference type="PROSITE" id="PS50113"/>
    </source>
</evidence>
<dbReference type="Pfam" id="PF01627">
    <property type="entry name" value="Hpt"/>
    <property type="match status" value="1"/>
</dbReference>
<dbReference type="InterPro" id="IPR036641">
    <property type="entry name" value="HPT_dom_sf"/>
</dbReference>
<dbReference type="InterPro" id="IPR008207">
    <property type="entry name" value="Sig_transdc_His_kin_Hpt_dom"/>
</dbReference>
<dbReference type="SUPFAM" id="SSF55785">
    <property type="entry name" value="PYP-like sensor domain (PAS domain)"/>
    <property type="match status" value="4"/>
</dbReference>
<dbReference type="Pfam" id="PF00512">
    <property type="entry name" value="HisKA"/>
    <property type="match status" value="1"/>
</dbReference>
<feature type="domain" description="PAC" evidence="21">
    <location>
        <begin position="695"/>
        <end position="747"/>
    </location>
</feature>
<dbReference type="InterPro" id="IPR003594">
    <property type="entry name" value="HATPase_dom"/>
</dbReference>
<dbReference type="CDD" id="cd16922">
    <property type="entry name" value="HATPase_EvgS-ArcB-TorS-like"/>
    <property type="match status" value="1"/>
</dbReference>
<dbReference type="Pfam" id="PF13426">
    <property type="entry name" value="PAS_9"/>
    <property type="match status" value="1"/>
</dbReference>
<feature type="region of interest" description="Disordered" evidence="16">
    <location>
        <begin position="1275"/>
        <end position="1296"/>
    </location>
</feature>
<dbReference type="EC" id="2.7.13.3" evidence="3"/>
<keyword evidence="13 17" id="KW-0472">Membrane</keyword>
<dbReference type="Pfam" id="PF00072">
    <property type="entry name" value="Response_reg"/>
    <property type="match status" value="1"/>
</dbReference>
<keyword evidence="5" id="KW-0997">Cell inner membrane</keyword>
<dbReference type="PANTHER" id="PTHR43047:SF64">
    <property type="entry name" value="HISTIDINE KINASE CONTAINING CHEY-HOMOLOGOUS RECEIVER DOMAIN AND PAS DOMAIN-RELATED"/>
    <property type="match status" value="1"/>
</dbReference>
<evidence type="ECO:0000256" key="1">
    <source>
        <dbReference type="ARBA" id="ARBA00000085"/>
    </source>
</evidence>
<feature type="compositionally biased region" description="Gly residues" evidence="16">
    <location>
        <begin position="1415"/>
        <end position="1427"/>
    </location>
</feature>
<evidence type="ECO:0000259" key="22">
    <source>
        <dbReference type="PROSITE" id="PS50839"/>
    </source>
</evidence>
<evidence type="ECO:0000256" key="7">
    <source>
        <dbReference type="ARBA" id="ARBA00022679"/>
    </source>
</evidence>
<evidence type="ECO:0000313" key="24">
    <source>
        <dbReference type="Proteomes" id="UP000574369"/>
    </source>
</evidence>
<dbReference type="InterPro" id="IPR001789">
    <property type="entry name" value="Sig_transdc_resp-reg_receiver"/>
</dbReference>
<dbReference type="Pfam" id="PF03924">
    <property type="entry name" value="CHASE"/>
    <property type="match status" value="1"/>
</dbReference>
<dbReference type="InterPro" id="IPR013656">
    <property type="entry name" value="PAS_4"/>
</dbReference>
<keyword evidence="11 17" id="KW-1133">Transmembrane helix</keyword>
<dbReference type="NCBIfam" id="TIGR00229">
    <property type="entry name" value="sensory_box"/>
    <property type="match status" value="4"/>
</dbReference>
<dbReference type="Gene3D" id="3.40.50.2300">
    <property type="match status" value="1"/>
</dbReference>
<dbReference type="Gene3D" id="3.30.565.10">
    <property type="entry name" value="Histidine kinase-like ATPase, C-terminal domain"/>
    <property type="match status" value="1"/>
</dbReference>
<keyword evidence="9" id="KW-0418">Kinase</keyword>
<keyword evidence="12" id="KW-0902">Two-component regulatory system</keyword>
<reference evidence="23 24" key="1">
    <citation type="submission" date="2020-08" db="EMBL/GenBank/DDBJ databases">
        <title>Genomic Encyclopedia of Type Strains, Phase III (KMG-III): the genomes of soil and plant-associated and newly described type strains.</title>
        <authorList>
            <person name="Whitman W."/>
        </authorList>
    </citation>
    <scope>NUCLEOTIDE SEQUENCE [LARGE SCALE GENOMIC DNA]</scope>
    <source>
        <strain evidence="23 24">CECT 7247</strain>
    </source>
</reference>
<dbReference type="SUPFAM" id="SSF55874">
    <property type="entry name" value="ATPase domain of HSP90 chaperone/DNA topoisomerase II/histidine kinase"/>
    <property type="match status" value="1"/>
</dbReference>
<dbReference type="CDD" id="cd00130">
    <property type="entry name" value="PAS"/>
    <property type="match status" value="4"/>
</dbReference>
<dbReference type="Pfam" id="PF08447">
    <property type="entry name" value="PAS_3"/>
    <property type="match status" value="1"/>
</dbReference>
<dbReference type="Gene3D" id="1.20.120.160">
    <property type="entry name" value="HPT domain"/>
    <property type="match status" value="1"/>
</dbReference>
<dbReference type="InterPro" id="IPR000700">
    <property type="entry name" value="PAS-assoc_C"/>
</dbReference>
<keyword evidence="7" id="KW-0808">Transferase</keyword>
<evidence type="ECO:0000259" key="18">
    <source>
        <dbReference type="PROSITE" id="PS50109"/>
    </source>
</evidence>
<keyword evidence="10" id="KW-0547">Nucleotide-binding</keyword>
<dbReference type="PANTHER" id="PTHR43047">
    <property type="entry name" value="TWO-COMPONENT HISTIDINE PROTEIN KINASE"/>
    <property type="match status" value="1"/>
</dbReference>
<proteinExistence type="predicted"/>
<evidence type="ECO:0000256" key="5">
    <source>
        <dbReference type="ARBA" id="ARBA00022519"/>
    </source>
</evidence>
<feature type="domain" description="Histidine kinase" evidence="18">
    <location>
        <begin position="905"/>
        <end position="1126"/>
    </location>
</feature>
<evidence type="ECO:0000259" key="19">
    <source>
        <dbReference type="PROSITE" id="PS50110"/>
    </source>
</evidence>
<evidence type="ECO:0000256" key="11">
    <source>
        <dbReference type="ARBA" id="ARBA00022989"/>
    </source>
</evidence>
<keyword evidence="4" id="KW-1003">Cell membrane</keyword>
<dbReference type="SMART" id="SM01079">
    <property type="entry name" value="CHASE"/>
    <property type="match status" value="1"/>
</dbReference>
<keyword evidence="15" id="KW-0175">Coiled coil</keyword>
<dbReference type="SMART" id="SM00448">
    <property type="entry name" value="REC"/>
    <property type="match status" value="1"/>
</dbReference>
<feature type="region of interest" description="Disordered" evidence="16">
    <location>
        <begin position="1405"/>
        <end position="1428"/>
    </location>
</feature>
<keyword evidence="8 17" id="KW-0812">Transmembrane</keyword>
<feature type="domain" description="PAS" evidence="20">
    <location>
        <begin position="748"/>
        <end position="793"/>
    </location>
</feature>
<name>A0ABR6H060_9BURK</name>
<organism evidence="23 24">
    <name type="scientific">Roseateles terrae</name>
    <dbReference type="NCBI Taxonomy" id="431060"/>
    <lineage>
        <taxon>Bacteria</taxon>
        <taxon>Pseudomonadati</taxon>
        <taxon>Pseudomonadota</taxon>
        <taxon>Betaproteobacteria</taxon>
        <taxon>Burkholderiales</taxon>
        <taxon>Sphaerotilaceae</taxon>
        <taxon>Roseateles</taxon>
    </lineage>
</organism>
<evidence type="ECO:0000256" key="12">
    <source>
        <dbReference type="ARBA" id="ARBA00023012"/>
    </source>
</evidence>
<evidence type="ECO:0000256" key="4">
    <source>
        <dbReference type="ARBA" id="ARBA00022475"/>
    </source>
</evidence>
<dbReference type="SMART" id="SM00086">
    <property type="entry name" value="PAC"/>
    <property type="match status" value="4"/>
</dbReference>
<feature type="domain" description="PAS" evidence="20">
    <location>
        <begin position="350"/>
        <end position="424"/>
    </location>
</feature>
<evidence type="ECO:0000256" key="15">
    <source>
        <dbReference type="SAM" id="Coils"/>
    </source>
</evidence>
<dbReference type="SMART" id="SM00091">
    <property type="entry name" value="PAS"/>
    <property type="match status" value="4"/>
</dbReference>
<dbReference type="InterPro" id="IPR001610">
    <property type="entry name" value="PAC"/>
</dbReference>
<protein>
    <recommendedName>
        <fullName evidence="3">histidine kinase</fullName>
        <ecNumber evidence="3">2.7.13.3</ecNumber>
    </recommendedName>
</protein>
<dbReference type="SUPFAM" id="SSF52172">
    <property type="entry name" value="CheY-like"/>
    <property type="match status" value="1"/>
</dbReference>
<keyword evidence="24" id="KW-1185">Reference proteome</keyword>
<evidence type="ECO:0000256" key="13">
    <source>
        <dbReference type="ARBA" id="ARBA00023136"/>
    </source>
</evidence>
<dbReference type="PROSITE" id="PS50109">
    <property type="entry name" value="HIS_KIN"/>
    <property type="match status" value="1"/>
</dbReference>
<evidence type="ECO:0000256" key="14">
    <source>
        <dbReference type="PROSITE-ProRule" id="PRU00169"/>
    </source>
</evidence>
<evidence type="ECO:0000256" key="6">
    <source>
        <dbReference type="ARBA" id="ARBA00022553"/>
    </source>
</evidence>
<gene>
    <name evidence="23" type="ORF">FHS28_004779</name>
</gene>
<comment type="caution">
    <text evidence="23">The sequence shown here is derived from an EMBL/GenBank/DDBJ whole genome shotgun (WGS) entry which is preliminary data.</text>
</comment>
<comment type="subcellular location">
    <subcellularLocation>
        <location evidence="2">Cell inner membrane</location>
        <topology evidence="2">Multi-pass membrane protein</topology>
    </subcellularLocation>
</comment>
<dbReference type="InterPro" id="IPR042240">
    <property type="entry name" value="CHASE_sf"/>
</dbReference>
<dbReference type="Gene3D" id="2.10.70.100">
    <property type="match status" value="1"/>
</dbReference>
<dbReference type="InterPro" id="IPR013655">
    <property type="entry name" value="PAS_fold_3"/>
</dbReference>
<dbReference type="InterPro" id="IPR000014">
    <property type="entry name" value="PAS"/>
</dbReference>
<dbReference type="Gene3D" id="3.30.450.20">
    <property type="entry name" value="PAS domain"/>
    <property type="match status" value="4"/>
</dbReference>
<dbReference type="SMART" id="SM00387">
    <property type="entry name" value="HATPase_c"/>
    <property type="match status" value="1"/>
</dbReference>
<feature type="transmembrane region" description="Helical" evidence="17">
    <location>
        <begin position="17"/>
        <end position="36"/>
    </location>
</feature>
<dbReference type="Proteomes" id="UP000574369">
    <property type="component" value="Unassembled WGS sequence"/>
</dbReference>
<dbReference type="PROSITE" id="PS50110">
    <property type="entry name" value="RESPONSE_REGULATORY"/>
    <property type="match status" value="1"/>
</dbReference>
<dbReference type="EMBL" id="JACHXO010000012">
    <property type="protein sequence ID" value="MBB3197352.1"/>
    <property type="molecule type" value="Genomic_DNA"/>
</dbReference>
<dbReference type="InterPro" id="IPR036097">
    <property type="entry name" value="HisK_dim/P_sf"/>
</dbReference>
<feature type="domain" description="PAC" evidence="21">
    <location>
        <begin position="424"/>
        <end position="476"/>
    </location>
</feature>
<evidence type="ECO:0000259" key="20">
    <source>
        <dbReference type="PROSITE" id="PS50112"/>
    </source>
</evidence>
<evidence type="ECO:0000256" key="8">
    <source>
        <dbReference type="ARBA" id="ARBA00022692"/>
    </source>
</evidence>
<dbReference type="Pfam" id="PF08448">
    <property type="entry name" value="PAS_4"/>
    <property type="match status" value="1"/>
</dbReference>
<evidence type="ECO:0000313" key="23">
    <source>
        <dbReference type="EMBL" id="MBB3197352.1"/>
    </source>
</evidence>
<dbReference type="InterPro" id="IPR006189">
    <property type="entry name" value="CHASE_dom"/>
</dbReference>
<sequence length="1514" mass="165117">MRKVPQSRWNSFASRDALIGLLIGFLLAVAAVIWQMQQNQDIIATRSRALAQEVADQVQDRMRSYEYGLRGARGAIAAAGVDRVTREDFRRYALTRDIAKEFPGARGFGFIRRVARDQLADFSVRARHDGAPAFAVHTLGPNDGEAFVIQYIEPQEYNAAAVGLDTASDHSRREAAVRSMSEARAILTRPLTLVQAQGKQRQSFLLMLPIYNTPVPPQTEIGRQSATIGWAYAPLSVDDVLNNLDSRPEFYDLTLRDVDALVDQAHAAPFFSTVLEGTPRRSIGPTRLILDIYGRRWEAEIQPTDSFVRSLGLRSPVEVAVEATLAALLLASIAWFYGQSKQRQQELRAEQARRAAMVQASSDALIGVSLDGRVMSWNPAASALFGYSSQEAIGQPLDFLIVPDSHKEDAAAIHDRLRIATSVPTYDTVRRDRTGREFDVAISMTPLPSDDGEVLGMLKTVRDISETKRAERQLQRLTRELEDKVKERTASLEAAQRDLRNILDALPSMVGYWDKHLRNRFANRAYRTWFGLDESQMAGRTMQELLGTDLITRNRAHIEGALRGEPQTFERSIPRPDGQGARHSLAHYLPDVVNGKVQGFYVLVHDVTELRESRMAAADSHARLALATSAAGIGVWEYDLIDGSAAWDERMYALYHLDPRSGPQADQFWRELIHPDDRGQVDANLQDCLHGRRNFNMEFRIRWPNGEIRHIRAVARVEPNPNGPSRRMIGVNWDVTDQKRAELELVEASSLLRTVLESASEVSIIATDRDFVIRVFNSGAEKMLGYQAAEVIGHATPGLIHVPAEIKARAKTLGESLGRRIAGEQYFREPAAHGQTMTWTYRRKDGSSLPVSLVITAMKDRQGQLLGYLGIAHDISAQQRHERMLMEAKASAEQANRAKSQFLANMSHEIRTPMNAVIGLGFLLEQTRLNGQQSELLTKMIRASQHLLGIINDVLDLSKIEAGELGISTQPFAPAELVDYLVDVMKVQAQQKGVSLTQQVPQALPPLVMGDSLRVNQILTNLLGNAIKFTDAGQVRLSIERLPADEGQVRLRFEVEDTGIGIAPEAAEQLFQPFAQGDSSITRRFGGTGLGLSIVKQLAELMGGQVGFSSRPGLGSRFWVELPFPLADPQRVAPPALHTSTARDALAGVTVLVVDDSEINLEVAKRILESCGAGVALATDGRDAVDYLREHAAHCDLVLMDIHMPVMDGMTATRIIRQDLGLAELPIVALTAGALASQRQEARFAGMNDFIVKPFQPAEVIDCITRLVKRVRTARPAPSAGEAAEQSDPLGDWPEIEGINSADVRQRLDGDHTLFLALLGMLLKDHPVLPLPGADGEDMPALAARLHKLRGSAGNVGASAVAATATLAETACRHGDLQTATGHVIRLNEQLAALATAAAPSLRASLGTGRSDPGGADGAGGAGGAAGAAGAIDGPPPALAALVQLLADQQAEGLHTFDTLADSLRATLGDERFAHLRSLVDDLRLAQAAELLAGWLQPPAGAPAAMKTPVQDLP</sequence>
<dbReference type="Pfam" id="PF02518">
    <property type="entry name" value="HATPase_c"/>
    <property type="match status" value="1"/>
</dbReference>
<evidence type="ECO:0000256" key="17">
    <source>
        <dbReference type="SAM" id="Phobius"/>
    </source>
</evidence>
<dbReference type="InterPro" id="IPR035965">
    <property type="entry name" value="PAS-like_dom_sf"/>
</dbReference>
<dbReference type="Gene3D" id="3.30.450.350">
    <property type="entry name" value="CHASE domain"/>
    <property type="match status" value="1"/>
</dbReference>
<dbReference type="CDD" id="cd00082">
    <property type="entry name" value="HisKA"/>
    <property type="match status" value="1"/>
</dbReference>
<dbReference type="RefSeq" id="WP_088454684.1">
    <property type="nucleotide sequence ID" value="NZ_JACHXO010000012.1"/>
</dbReference>
<dbReference type="InterPro" id="IPR013767">
    <property type="entry name" value="PAS_fold"/>
</dbReference>
<dbReference type="InterPro" id="IPR036890">
    <property type="entry name" value="HATPase_C_sf"/>
</dbReference>
<dbReference type="InterPro" id="IPR004358">
    <property type="entry name" value="Sig_transdc_His_kin-like_C"/>
</dbReference>
<accession>A0ABR6H060</accession>
<feature type="domain" description="Response regulatory" evidence="19">
    <location>
        <begin position="1150"/>
        <end position="1268"/>
    </location>
</feature>
<keyword evidence="6 14" id="KW-0597">Phosphoprotein</keyword>
<dbReference type="SMART" id="SM00388">
    <property type="entry name" value="HisKA"/>
    <property type="match status" value="1"/>
</dbReference>
<dbReference type="PROSITE" id="PS50112">
    <property type="entry name" value="PAS"/>
    <property type="match status" value="3"/>
</dbReference>
<dbReference type="InterPro" id="IPR003661">
    <property type="entry name" value="HisK_dim/P_dom"/>
</dbReference>
<feature type="domain" description="PAS" evidence="20">
    <location>
        <begin position="495"/>
        <end position="565"/>
    </location>
</feature>
<evidence type="ECO:0000256" key="10">
    <source>
        <dbReference type="ARBA" id="ARBA00022840"/>
    </source>
</evidence>
<dbReference type="PRINTS" id="PR00344">
    <property type="entry name" value="BCTRLSENSOR"/>
</dbReference>
<evidence type="ECO:0000256" key="3">
    <source>
        <dbReference type="ARBA" id="ARBA00012438"/>
    </source>
</evidence>
<comment type="catalytic activity">
    <reaction evidence="1">
        <text>ATP + protein L-histidine = ADP + protein N-phospho-L-histidine.</text>
        <dbReference type="EC" id="2.7.13.3"/>
    </reaction>
</comment>
<dbReference type="Pfam" id="PF00989">
    <property type="entry name" value="PAS"/>
    <property type="match status" value="1"/>
</dbReference>
<dbReference type="InterPro" id="IPR005467">
    <property type="entry name" value="His_kinase_dom"/>
</dbReference>
<dbReference type="CDD" id="cd17546">
    <property type="entry name" value="REC_hyHK_CKI1_RcsC-like"/>
    <property type="match status" value="1"/>
</dbReference>
<dbReference type="InterPro" id="IPR011006">
    <property type="entry name" value="CheY-like_superfamily"/>
</dbReference>
<dbReference type="SUPFAM" id="SSF47226">
    <property type="entry name" value="Histidine-containing phosphotransfer domain, HPT domain"/>
    <property type="match status" value="1"/>
</dbReference>
<evidence type="ECO:0000256" key="16">
    <source>
        <dbReference type="SAM" id="MobiDB-lite"/>
    </source>
</evidence>
<feature type="coiled-coil region" evidence="15">
    <location>
        <begin position="464"/>
        <end position="498"/>
    </location>
</feature>
<dbReference type="PROSITE" id="PS50839">
    <property type="entry name" value="CHASE"/>
    <property type="match status" value="1"/>
</dbReference>
<feature type="modified residue" description="4-aspartylphosphate" evidence="14">
    <location>
        <position position="1201"/>
    </location>
</feature>
<feature type="domain" description="PAC" evidence="21">
    <location>
        <begin position="835"/>
        <end position="887"/>
    </location>
</feature>